<gene>
    <name evidence="1" type="ORF">ACOLOM_LOCUS13965</name>
</gene>
<feature type="non-terminal residue" evidence="1">
    <location>
        <position position="218"/>
    </location>
</feature>
<sequence>GQHLPPPAIRKSNARPSTAPSTTTAPFGAEYRGSRQDLGIRTKDLVPRERDQGPETPISANQFQYGPPSANSNTYDENSTSSRYHTLHRAESENFVPFHYPTGAARFHTVSGGPIDSNSNSRGLAQTPHAAPPGAGPSDITTEVKKERRSSKLKDFMKRPSTSSGAFSSPSPSTSQRTRGAQGHSAQSSAGDDMFGNRQRSQGSQSFGRVSSGGGANG</sequence>
<protein>
    <submittedName>
        <fullName evidence="1">13660_t:CDS:1</fullName>
    </submittedName>
</protein>
<evidence type="ECO:0000313" key="1">
    <source>
        <dbReference type="EMBL" id="CAG8773732.1"/>
    </source>
</evidence>
<evidence type="ECO:0000313" key="2">
    <source>
        <dbReference type="Proteomes" id="UP000789525"/>
    </source>
</evidence>
<accession>A0ACA9R2B3</accession>
<feature type="non-terminal residue" evidence="1">
    <location>
        <position position="1"/>
    </location>
</feature>
<organism evidence="1 2">
    <name type="scientific">Acaulospora colombiana</name>
    <dbReference type="NCBI Taxonomy" id="27376"/>
    <lineage>
        <taxon>Eukaryota</taxon>
        <taxon>Fungi</taxon>
        <taxon>Fungi incertae sedis</taxon>
        <taxon>Mucoromycota</taxon>
        <taxon>Glomeromycotina</taxon>
        <taxon>Glomeromycetes</taxon>
        <taxon>Diversisporales</taxon>
        <taxon>Acaulosporaceae</taxon>
        <taxon>Acaulospora</taxon>
    </lineage>
</organism>
<keyword evidence="2" id="KW-1185">Reference proteome</keyword>
<dbReference type="Proteomes" id="UP000789525">
    <property type="component" value="Unassembled WGS sequence"/>
</dbReference>
<dbReference type="EMBL" id="CAJVPT010066644">
    <property type="protein sequence ID" value="CAG8773732.1"/>
    <property type="molecule type" value="Genomic_DNA"/>
</dbReference>
<proteinExistence type="predicted"/>
<comment type="caution">
    <text evidence="1">The sequence shown here is derived from an EMBL/GenBank/DDBJ whole genome shotgun (WGS) entry which is preliminary data.</text>
</comment>
<reference evidence="1" key="1">
    <citation type="submission" date="2021-06" db="EMBL/GenBank/DDBJ databases">
        <authorList>
            <person name="Kallberg Y."/>
            <person name="Tangrot J."/>
            <person name="Rosling A."/>
        </authorList>
    </citation>
    <scope>NUCLEOTIDE SEQUENCE</scope>
    <source>
        <strain evidence="1">CL356</strain>
    </source>
</reference>
<name>A0ACA9R2B3_9GLOM</name>